<feature type="binding site" evidence="13">
    <location>
        <position position="66"/>
    </location>
    <ligand>
        <name>a divalent metal cation</name>
        <dbReference type="ChEBI" id="CHEBI:60240"/>
    </ligand>
</feature>
<evidence type="ECO:0000256" key="12">
    <source>
        <dbReference type="PIRSR" id="PIRSR001461-1"/>
    </source>
</evidence>
<keyword evidence="11" id="KW-0119">Carbohydrate metabolism</keyword>
<dbReference type="Gene3D" id="3.20.20.70">
    <property type="entry name" value="Aldolase class I"/>
    <property type="match status" value="1"/>
</dbReference>
<proteinExistence type="inferred from homology"/>
<feature type="binding site" evidence="14">
    <location>
        <begin position="142"/>
        <end position="145"/>
    </location>
    <ligand>
        <name>substrate</name>
    </ligand>
</feature>
<dbReference type="InterPro" id="IPR026019">
    <property type="entry name" value="Ribul_P_3_epim"/>
</dbReference>
<feature type="binding site" evidence="13">
    <location>
        <position position="35"/>
    </location>
    <ligand>
        <name>a divalent metal cation</name>
        <dbReference type="ChEBI" id="CHEBI:60240"/>
    </ligand>
</feature>
<protein>
    <recommendedName>
        <fullName evidence="7 10">Ribulose-phosphate 3-epimerase</fullName>
        <ecNumber evidence="7 10">5.1.3.1</ecNumber>
    </recommendedName>
</protein>
<feature type="binding site" evidence="14">
    <location>
        <begin position="197"/>
        <end position="198"/>
    </location>
    <ligand>
        <name>substrate</name>
    </ligand>
</feature>
<dbReference type="PROSITE" id="PS01086">
    <property type="entry name" value="RIBUL_P_3_EPIMER_2"/>
    <property type="match status" value="1"/>
</dbReference>
<dbReference type="Proteomes" id="UP000184241">
    <property type="component" value="Unassembled WGS sequence"/>
</dbReference>
<dbReference type="GO" id="GO:0006098">
    <property type="term" value="P:pentose-phosphate shunt"/>
    <property type="evidence" value="ECO:0007669"/>
    <property type="project" value="UniProtKB-UniRule"/>
</dbReference>
<comment type="cofactor">
    <cofactor evidence="4">
        <name>Zn(2+)</name>
        <dbReference type="ChEBI" id="CHEBI:29105"/>
    </cofactor>
</comment>
<dbReference type="GO" id="GO:0005737">
    <property type="term" value="C:cytoplasm"/>
    <property type="evidence" value="ECO:0007669"/>
    <property type="project" value="UniProtKB-ARBA"/>
</dbReference>
<dbReference type="GO" id="GO:0005975">
    <property type="term" value="P:carbohydrate metabolic process"/>
    <property type="evidence" value="ECO:0007669"/>
    <property type="project" value="InterPro"/>
</dbReference>
<comment type="cofactor">
    <cofactor evidence="2">
        <name>Mn(2+)</name>
        <dbReference type="ChEBI" id="CHEBI:29035"/>
    </cofactor>
</comment>
<dbReference type="SUPFAM" id="SSF51366">
    <property type="entry name" value="Ribulose-phoshate binding barrel"/>
    <property type="match status" value="1"/>
</dbReference>
<keyword evidence="13" id="KW-0464">Manganese</keyword>
<feature type="binding site" evidence="13">
    <location>
        <position position="175"/>
    </location>
    <ligand>
        <name>a divalent metal cation</name>
        <dbReference type="ChEBI" id="CHEBI:60240"/>
    </ligand>
</feature>
<dbReference type="FunFam" id="3.20.20.70:FF:000004">
    <property type="entry name" value="Ribulose-phosphate 3-epimerase"/>
    <property type="match status" value="1"/>
</dbReference>
<dbReference type="EC" id="5.1.3.1" evidence="7 10"/>
<evidence type="ECO:0000256" key="6">
    <source>
        <dbReference type="ARBA" id="ARBA00009541"/>
    </source>
</evidence>
<evidence type="ECO:0000256" key="4">
    <source>
        <dbReference type="ARBA" id="ARBA00001947"/>
    </source>
</evidence>
<dbReference type="GO" id="GO:0046872">
    <property type="term" value="F:metal ion binding"/>
    <property type="evidence" value="ECO:0007669"/>
    <property type="project" value="UniProtKB-KW"/>
</dbReference>
<dbReference type="PANTHER" id="PTHR11749">
    <property type="entry name" value="RIBULOSE-5-PHOSPHATE-3-EPIMERASE"/>
    <property type="match status" value="1"/>
</dbReference>
<dbReference type="PIRSF" id="PIRSF001461">
    <property type="entry name" value="RPE"/>
    <property type="match status" value="1"/>
</dbReference>
<dbReference type="Pfam" id="PF00834">
    <property type="entry name" value="Ribul_P_3_epim"/>
    <property type="match status" value="1"/>
</dbReference>
<comment type="cofactor">
    <cofactor evidence="13">
        <name>a divalent metal cation</name>
        <dbReference type="ChEBI" id="CHEBI:60240"/>
    </cofactor>
    <text evidence="13">Binds 1 divalent metal cation per subunit.</text>
</comment>
<dbReference type="EMBL" id="FQXU01000006">
    <property type="protein sequence ID" value="SHI11857.1"/>
    <property type="molecule type" value="Genomic_DNA"/>
</dbReference>
<evidence type="ECO:0000256" key="8">
    <source>
        <dbReference type="ARBA" id="ARBA00022723"/>
    </source>
</evidence>
<comment type="catalytic activity">
    <reaction evidence="1 11">
        <text>D-ribulose 5-phosphate = D-xylulose 5-phosphate</text>
        <dbReference type="Rhea" id="RHEA:13677"/>
        <dbReference type="ChEBI" id="CHEBI:57737"/>
        <dbReference type="ChEBI" id="CHEBI:58121"/>
        <dbReference type="EC" id="5.1.3.1"/>
    </reaction>
</comment>
<comment type="similarity">
    <text evidence="6 11">Belongs to the ribulose-phosphate 3-epimerase family.</text>
</comment>
<evidence type="ECO:0000256" key="14">
    <source>
        <dbReference type="PIRSR" id="PIRSR001461-3"/>
    </source>
</evidence>
<keyword evidence="8 13" id="KW-0479">Metal-binding</keyword>
<dbReference type="RefSeq" id="WP_021803551.1">
    <property type="nucleotide sequence ID" value="NZ_FQXU01000006.1"/>
</dbReference>
<keyword evidence="13" id="KW-0170">Cobalt</keyword>
<feature type="binding site" evidence="13">
    <location>
        <position position="33"/>
    </location>
    <ligand>
        <name>a divalent metal cation</name>
        <dbReference type="ChEBI" id="CHEBI:60240"/>
    </ligand>
</feature>
<reference evidence="15 16" key="1">
    <citation type="submission" date="2016-11" db="EMBL/GenBank/DDBJ databases">
        <authorList>
            <person name="Jaros S."/>
            <person name="Januszkiewicz K."/>
            <person name="Wedrychowicz H."/>
        </authorList>
    </citation>
    <scope>NUCLEOTIDE SEQUENCE [LARGE SCALE GENOMIC DNA]</scope>
    <source>
        <strain evidence="15 16">DSM 6191</strain>
    </source>
</reference>
<feature type="binding site" evidence="14">
    <location>
        <position position="177"/>
    </location>
    <ligand>
        <name>substrate</name>
    </ligand>
</feature>
<gene>
    <name evidence="15" type="ORF">SAMN02745941_02036</name>
</gene>
<dbReference type="PROSITE" id="PS01085">
    <property type="entry name" value="RIBUL_P_3_EPIMER_1"/>
    <property type="match status" value="1"/>
</dbReference>
<feature type="binding site" evidence="14">
    <location>
        <position position="66"/>
    </location>
    <ligand>
        <name>substrate</name>
    </ligand>
</feature>
<evidence type="ECO:0000256" key="9">
    <source>
        <dbReference type="ARBA" id="ARBA00023235"/>
    </source>
</evidence>
<dbReference type="NCBIfam" id="NF004076">
    <property type="entry name" value="PRK05581.1-4"/>
    <property type="match status" value="1"/>
</dbReference>
<comment type="cofactor">
    <cofactor evidence="3">
        <name>Co(2+)</name>
        <dbReference type="ChEBI" id="CHEBI:48828"/>
    </cofactor>
</comment>
<evidence type="ECO:0000256" key="1">
    <source>
        <dbReference type="ARBA" id="ARBA00001782"/>
    </source>
</evidence>
<dbReference type="InterPro" id="IPR013785">
    <property type="entry name" value="Aldolase_TIM"/>
</dbReference>
<evidence type="ECO:0000256" key="5">
    <source>
        <dbReference type="ARBA" id="ARBA00001954"/>
    </source>
</evidence>
<feature type="active site" description="Proton donor" evidence="12">
    <location>
        <position position="175"/>
    </location>
</feature>
<evidence type="ECO:0000256" key="7">
    <source>
        <dbReference type="ARBA" id="ARBA00013188"/>
    </source>
</evidence>
<evidence type="ECO:0000256" key="13">
    <source>
        <dbReference type="PIRSR" id="PIRSR001461-2"/>
    </source>
</evidence>
<evidence type="ECO:0000256" key="2">
    <source>
        <dbReference type="ARBA" id="ARBA00001936"/>
    </source>
</evidence>
<evidence type="ECO:0000313" key="15">
    <source>
        <dbReference type="EMBL" id="SHI11857.1"/>
    </source>
</evidence>
<feature type="active site" description="Proton acceptor" evidence="12">
    <location>
        <position position="35"/>
    </location>
</feature>
<dbReference type="CDD" id="cd00429">
    <property type="entry name" value="RPE"/>
    <property type="match status" value="1"/>
</dbReference>
<sequence length="223" mass="24723">MDIIISPSLLSANVCNYAEDFGVFNQKDIKSIHIDLMDGHYVPNISFGLDQIASLRKLTDAEFDVHLMVTDPDKFVETLVEAGTNSITIHAEVATHLYKSIHYLKSFGIKAGVAINPATSLQCLEYVYPLLNRVLIMSVEPGFGGQAFVPFALEKIKQLNKIKEDGNYDFTIQVDGGINIDNIEDVIKCGARDIVIGSSLFKQDLSENIDLFNNKINEIINTP</sequence>
<organism evidence="15 16">
    <name type="scientific">Clostridium intestinale DSM 6191</name>
    <dbReference type="NCBI Taxonomy" id="1121320"/>
    <lineage>
        <taxon>Bacteria</taxon>
        <taxon>Bacillati</taxon>
        <taxon>Bacillota</taxon>
        <taxon>Clostridia</taxon>
        <taxon>Eubacteriales</taxon>
        <taxon>Clostridiaceae</taxon>
        <taxon>Clostridium</taxon>
    </lineage>
</organism>
<keyword evidence="9 11" id="KW-0413">Isomerase</keyword>
<evidence type="ECO:0000256" key="10">
    <source>
        <dbReference type="NCBIfam" id="TIGR01163"/>
    </source>
</evidence>
<keyword evidence="13" id="KW-0862">Zinc</keyword>
<dbReference type="NCBIfam" id="TIGR01163">
    <property type="entry name" value="rpe"/>
    <property type="match status" value="1"/>
</dbReference>
<comment type="cofactor">
    <cofactor evidence="5">
        <name>Fe(2+)</name>
        <dbReference type="ChEBI" id="CHEBI:29033"/>
    </cofactor>
</comment>
<evidence type="ECO:0000256" key="3">
    <source>
        <dbReference type="ARBA" id="ARBA00001941"/>
    </source>
</evidence>
<dbReference type="InterPro" id="IPR000056">
    <property type="entry name" value="Ribul_P_3_epim-like"/>
</dbReference>
<feature type="binding site" evidence="14">
    <location>
        <position position="8"/>
    </location>
    <ligand>
        <name>substrate</name>
    </ligand>
</feature>
<accession>A0A1M5YIK6</accession>
<name>A0A1M5YIK6_9CLOT</name>
<evidence type="ECO:0000313" key="16">
    <source>
        <dbReference type="Proteomes" id="UP000184241"/>
    </source>
</evidence>
<dbReference type="InterPro" id="IPR011060">
    <property type="entry name" value="RibuloseP-bd_barrel"/>
</dbReference>
<evidence type="ECO:0000256" key="11">
    <source>
        <dbReference type="PIRNR" id="PIRNR001461"/>
    </source>
</evidence>
<dbReference type="GO" id="GO:0004750">
    <property type="term" value="F:D-ribulose-phosphate 3-epimerase activity"/>
    <property type="evidence" value="ECO:0007669"/>
    <property type="project" value="UniProtKB-UniRule"/>
</dbReference>
<dbReference type="AlphaFoldDB" id="A0A1M5YIK6"/>